<feature type="signal peptide" evidence="3">
    <location>
        <begin position="1"/>
        <end position="18"/>
    </location>
</feature>
<dbReference type="InterPro" id="IPR006680">
    <property type="entry name" value="Amidohydro-rel"/>
</dbReference>
<sequence length="474" mass="50725">MRAAMLAAWLGVSVGAVAQAATPQPTEFPPDAFPSTYQPLPAQTTLIQHATIYTGTGERIDDGAVLLRDGKVAAIGKQVEAPADAVVIDAKGKFVTPGLIDVHSHLGVYPSPAVEATANGNEMTNPTTPQVMAEHSVWPQDPGFNTARAGGVTTLEILPGSGNLIGGRSVVLKNVPATTVQGMKFPDAPYGLKMACGENPMRVYGSRHQFPSTLMGDVAGYRQAFADAQAYDREWKAWEAKVKAKGATEAGPPPKRDLGKETLAEVLGGKIRVQMHCYRADEMAALLDVAQEFDFKIAAFHHAVEAYKIPHLLAKADTCAAMWADWWGFKMEAWDGIRANIAMVDAGGACAMIHSDDENGIQRLNQEVAKALAAGRRAGLDISKEHAMMWMTLNPAKALGLADRIGSLEPGKDADVVIWSADPFSVYARTEKVFLDGAVVYERDEPQRQSTSDFMLGSFIDPHATDAAAGEGAR</sequence>
<name>A0AB74UUT2_9GAMM</name>
<comment type="similarity">
    <text evidence="1">Belongs to the metallo-dependent hydrolases superfamily. NagA family.</text>
</comment>
<feature type="chain" id="PRO_5044494511" evidence="3">
    <location>
        <begin position="19"/>
        <end position="474"/>
    </location>
</feature>
<proteinExistence type="inferred from homology"/>
<dbReference type="Gene3D" id="3.20.20.140">
    <property type="entry name" value="Metal-dependent hydrolases"/>
    <property type="match status" value="1"/>
</dbReference>
<keyword evidence="2" id="KW-0378">Hydrolase</keyword>
<dbReference type="CDD" id="cd01309">
    <property type="entry name" value="Met_dep_hydrolase_C"/>
    <property type="match status" value="1"/>
</dbReference>
<dbReference type="AlphaFoldDB" id="A0AB74UUT2"/>
<evidence type="ECO:0000259" key="4">
    <source>
        <dbReference type="Pfam" id="PF01979"/>
    </source>
</evidence>
<evidence type="ECO:0000256" key="1">
    <source>
        <dbReference type="ARBA" id="ARBA00010716"/>
    </source>
</evidence>
<evidence type="ECO:0000256" key="2">
    <source>
        <dbReference type="ARBA" id="ARBA00022801"/>
    </source>
</evidence>
<organism evidence="5">
    <name type="scientific">Rhodanobacter sp. FW102-FHT14D07</name>
    <dbReference type="NCBI Taxonomy" id="3351462"/>
    <lineage>
        <taxon>Bacteria</taxon>
        <taxon>Pseudomonadati</taxon>
        <taxon>Pseudomonadota</taxon>
        <taxon>Gammaproteobacteria</taxon>
        <taxon>Lysobacterales</taxon>
        <taxon>Rhodanobacteraceae</taxon>
        <taxon>Rhodanobacter</taxon>
    </lineage>
</organism>
<dbReference type="SUPFAM" id="SSF51556">
    <property type="entry name" value="Metallo-dependent hydrolases"/>
    <property type="match status" value="1"/>
</dbReference>
<dbReference type="GO" id="GO:0006046">
    <property type="term" value="P:N-acetylglucosamine catabolic process"/>
    <property type="evidence" value="ECO:0007669"/>
    <property type="project" value="TreeGrafter"/>
</dbReference>
<accession>A0AB74UUT2</accession>
<dbReference type="RefSeq" id="WP_395121395.1">
    <property type="nucleotide sequence ID" value="NZ_CP170721.1"/>
</dbReference>
<dbReference type="EMBL" id="CP170721">
    <property type="protein sequence ID" value="XIA20448.1"/>
    <property type="molecule type" value="Genomic_DNA"/>
</dbReference>
<protein>
    <submittedName>
        <fullName evidence="5">Amidohydrolase</fullName>
    </submittedName>
</protein>
<dbReference type="Gene3D" id="2.30.40.10">
    <property type="entry name" value="Urease, subunit C, domain 1"/>
    <property type="match status" value="1"/>
</dbReference>
<evidence type="ECO:0000256" key="3">
    <source>
        <dbReference type="SAM" id="SignalP"/>
    </source>
</evidence>
<dbReference type="SUPFAM" id="SSF51338">
    <property type="entry name" value="Composite domain of metallo-dependent hydrolases"/>
    <property type="match status" value="1"/>
</dbReference>
<evidence type="ECO:0000313" key="5">
    <source>
        <dbReference type="EMBL" id="XIA20448.1"/>
    </source>
</evidence>
<keyword evidence="3" id="KW-0732">Signal</keyword>
<dbReference type="InterPro" id="IPR011059">
    <property type="entry name" value="Metal-dep_hydrolase_composite"/>
</dbReference>
<dbReference type="PANTHER" id="PTHR11113:SF14">
    <property type="entry name" value="N-ACETYLGLUCOSAMINE-6-PHOSPHATE DEACETYLASE"/>
    <property type="match status" value="1"/>
</dbReference>
<gene>
    <name evidence="5" type="ORF">ACFYG5_06295</name>
</gene>
<dbReference type="InterPro" id="IPR032466">
    <property type="entry name" value="Metal_Hydrolase"/>
</dbReference>
<reference evidence="5" key="1">
    <citation type="submission" date="2024-10" db="EMBL/GenBank/DDBJ databases">
        <authorList>
            <person name="Lesea H.P."/>
            <person name="Kuehl J.V."/>
            <person name="Chandonia J.-M."/>
        </authorList>
    </citation>
    <scope>NUCLEOTIDE SEQUENCE</scope>
    <source>
        <strain evidence="5">FW102-FHT14D07</strain>
    </source>
</reference>
<dbReference type="PANTHER" id="PTHR11113">
    <property type="entry name" value="N-ACETYLGLUCOSAMINE-6-PHOSPHATE DEACETYLASE"/>
    <property type="match status" value="1"/>
</dbReference>
<dbReference type="Pfam" id="PF01979">
    <property type="entry name" value="Amidohydro_1"/>
    <property type="match status" value="1"/>
</dbReference>
<dbReference type="GO" id="GO:0008448">
    <property type="term" value="F:N-acetylglucosamine-6-phosphate deacetylase activity"/>
    <property type="evidence" value="ECO:0007669"/>
    <property type="project" value="TreeGrafter"/>
</dbReference>
<feature type="domain" description="Amidohydrolase-related" evidence="4">
    <location>
        <begin position="94"/>
        <end position="438"/>
    </location>
</feature>